<feature type="compositionally biased region" description="Low complexity" evidence="1">
    <location>
        <begin position="38"/>
        <end position="55"/>
    </location>
</feature>
<evidence type="ECO:0000313" key="4">
    <source>
        <dbReference type="Proteomes" id="UP000238356"/>
    </source>
</evidence>
<dbReference type="AlphaFoldDB" id="A0A2S6AAI3"/>
<evidence type="ECO:0000256" key="1">
    <source>
        <dbReference type="SAM" id="MobiDB-lite"/>
    </source>
</evidence>
<feature type="chain" id="PRO_5015430189" description="Glycine zipper family protein" evidence="2">
    <location>
        <begin position="28"/>
        <end position="170"/>
    </location>
</feature>
<reference evidence="3 4" key="1">
    <citation type="submission" date="2018-02" db="EMBL/GenBank/DDBJ databases">
        <title>8 Nocardia nova and 1 Nocardia cyriacigeorgica strain used for evolution to TMP-SMX.</title>
        <authorList>
            <person name="Mehta H."/>
            <person name="Weng J."/>
            <person name="Shamoo Y."/>
        </authorList>
    </citation>
    <scope>NUCLEOTIDE SEQUENCE [LARGE SCALE GENOMIC DNA]</scope>
    <source>
        <strain evidence="3 4">BAA2227</strain>
    </source>
</reference>
<dbReference type="Proteomes" id="UP000238356">
    <property type="component" value="Unassembled WGS sequence"/>
</dbReference>
<keyword evidence="4" id="KW-1185">Reference proteome</keyword>
<evidence type="ECO:0000313" key="3">
    <source>
        <dbReference type="EMBL" id="PPJ30516.1"/>
    </source>
</evidence>
<evidence type="ECO:0000256" key="2">
    <source>
        <dbReference type="SAM" id="SignalP"/>
    </source>
</evidence>
<dbReference type="RefSeq" id="WP_104362876.1">
    <property type="nucleotide sequence ID" value="NZ_PSZD01000004.1"/>
</dbReference>
<gene>
    <name evidence="3" type="ORF">C5F51_08525</name>
</gene>
<name>A0A2S6AAI3_9NOCA</name>
<feature type="region of interest" description="Disordered" evidence="1">
    <location>
        <begin position="32"/>
        <end position="55"/>
    </location>
</feature>
<evidence type="ECO:0008006" key="5">
    <source>
        <dbReference type="Google" id="ProtNLM"/>
    </source>
</evidence>
<accession>A0A2S6AAI3</accession>
<comment type="caution">
    <text evidence="3">The sequence shown here is derived from an EMBL/GenBank/DDBJ whole genome shotgun (WGS) entry which is preliminary data.</text>
</comment>
<organism evidence="3 4">
    <name type="scientific">Nocardia nova</name>
    <dbReference type="NCBI Taxonomy" id="37330"/>
    <lineage>
        <taxon>Bacteria</taxon>
        <taxon>Bacillati</taxon>
        <taxon>Actinomycetota</taxon>
        <taxon>Actinomycetes</taxon>
        <taxon>Mycobacteriales</taxon>
        <taxon>Nocardiaceae</taxon>
        <taxon>Nocardia</taxon>
    </lineage>
</organism>
<keyword evidence="2" id="KW-0732">Signal</keyword>
<dbReference type="EMBL" id="PSZD01000004">
    <property type="protein sequence ID" value="PPJ30516.1"/>
    <property type="molecule type" value="Genomic_DNA"/>
</dbReference>
<proteinExistence type="predicted"/>
<sequence>MRHVIRAAAIAVLATSTTVGVAAPAFAESGSPATATVAGDQGTPADPAAPAGTPVDPTTEYLNAFDTIAGAWANDSTVGQVVGTAAGLAVGCPLGAITGGTLTIPVPVLTPIGIVGGCILGAGTLGFLGGMAGGIATGGPSLANAVGDQYNSLHSKGLIAQSMPAESNAR</sequence>
<feature type="signal peptide" evidence="2">
    <location>
        <begin position="1"/>
        <end position="27"/>
    </location>
</feature>
<protein>
    <recommendedName>
        <fullName evidence="5">Glycine zipper family protein</fullName>
    </recommendedName>
</protein>